<evidence type="ECO:0000313" key="1">
    <source>
        <dbReference type="EMBL" id="TQV88497.1"/>
    </source>
</evidence>
<dbReference type="Proteomes" id="UP000315439">
    <property type="component" value="Unassembled WGS sequence"/>
</dbReference>
<gene>
    <name evidence="1" type="ORF">FLL46_08205</name>
</gene>
<dbReference type="EMBL" id="VIKS01000004">
    <property type="protein sequence ID" value="TQV88497.1"/>
    <property type="molecule type" value="Genomic_DNA"/>
</dbReference>
<name>A0A545UGB3_9GAMM</name>
<organism evidence="1 2">
    <name type="scientific">Aliikangiella coralliicola</name>
    <dbReference type="NCBI Taxonomy" id="2592383"/>
    <lineage>
        <taxon>Bacteria</taxon>
        <taxon>Pseudomonadati</taxon>
        <taxon>Pseudomonadota</taxon>
        <taxon>Gammaproteobacteria</taxon>
        <taxon>Oceanospirillales</taxon>
        <taxon>Pleioneaceae</taxon>
        <taxon>Aliikangiella</taxon>
    </lineage>
</organism>
<accession>A0A545UGB3</accession>
<dbReference type="OrthoDB" id="7064841at2"/>
<sequence length="129" mass="13564">MTTLLCRIELNKQEGVLITVDNEADSIVHTIVLNDKSITTTSKGSSQTSTMIQTPDSISLSCKDFKLEADNISCHANQKTSHTSGGDFAISSDANFDASAVNDASLGANNVNVSGTTLIKAEGGMIKLQ</sequence>
<evidence type="ECO:0000313" key="2">
    <source>
        <dbReference type="Proteomes" id="UP000315439"/>
    </source>
</evidence>
<proteinExistence type="predicted"/>
<dbReference type="AlphaFoldDB" id="A0A545UGB3"/>
<reference evidence="1 2" key="1">
    <citation type="submission" date="2019-07" db="EMBL/GenBank/DDBJ databases">
        <title>Draft genome for Aliikangiella sp. M105.</title>
        <authorList>
            <person name="Wang G."/>
        </authorList>
    </citation>
    <scope>NUCLEOTIDE SEQUENCE [LARGE SCALE GENOMIC DNA]</scope>
    <source>
        <strain evidence="1 2">M105</strain>
    </source>
</reference>
<evidence type="ECO:0008006" key="3">
    <source>
        <dbReference type="Google" id="ProtNLM"/>
    </source>
</evidence>
<keyword evidence="2" id="KW-1185">Reference proteome</keyword>
<comment type="caution">
    <text evidence="1">The sequence shown here is derived from an EMBL/GenBank/DDBJ whole genome shotgun (WGS) entry which is preliminary data.</text>
</comment>
<dbReference type="RefSeq" id="WP_142893005.1">
    <property type="nucleotide sequence ID" value="NZ_ML660162.1"/>
</dbReference>
<protein>
    <recommendedName>
        <fullName evidence="3">DUF2345 domain-containing protein</fullName>
    </recommendedName>
</protein>